<dbReference type="GO" id="GO:0005737">
    <property type="term" value="C:cytoplasm"/>
    <property type="evidence" value="ECO:0007669"/>
    <property type="project" value="UniProtKB-SubCell"/>
</dbReference>
<keyword evidence="4" id="KW-0243">Dynein</keyword>
<feature type="compositionally biased region" description="Acidic residues" evidence="5">
    <location>
        <begin position="24"/>
        <end position="40"/>
    </location>
</feature>
<dbReference type="PANTHER" id="PTHR15346">
    <property type="entry name" value="DYNACTIN SUBUNIT"/>
    <property type="match status" value="1"/>
</dbReference>
<dbReference type="InterPro" id="IPR028133">
    <property type="entry name" value="Dynamitin"/>
</dbReference>
<gene>
    <name evidence="6" type="ORF">RR48_04115</name>
</gene>
<dbReference type="AlphaFoldDB" id="A0A0N0PEG8"/>
<dbReference type="GO" id="GO:0005869">
    <property type="term" value="C:dynactin complex"/>
    <property type="evidence" value="ECO:0007669"/>
    <property type="project" value="InterPro"/>
</dbReference>
<dbReference type="Proteomes" id="UP000053240">
    <property type="component" value="Unassembled WGS sequence"/>
</dbReference>
<evidence type="ECO:0000256" key="1">
    <source>
        <dbReference type="ARBA" id="ARBA00004496"/>
    </source>
</evidence>
<keyword evidence="7" id="KW-1185">Reference proteome</keyword>
<evidence type="ECO:0000313" key="7">
    <source>
        <dbReference type="Proteomes" id="UP000053240"/>
    </source>
</evidence>
<evidence type="ECO:0000256" key="4">
    <source>
        <dbReference type="ARBA" id="ARBA00023017"/>
    </source>
</evidence>
<comment type="subcellular location">
    <subcellularLocation>
        <location evidence="1">Cytoplasm</location>
    </subcellularLocation>
</comment>
<evidence type="ECO:0000256" key="5">
    <source>
        <dbReference type="SAM" id="MobiDB-lite"/>
    </source>
</evidence>
<dbReference type="STRING" id="76193.A0A0N0PEG8"/>
<evidence type="ECO:0000256" key="2">
    <source>
        <dbReference type="ARBA" id="ARBA00006176"/>
    </source>
</evidence>
<dbReference type="GO" id="GO:0030286">
    <property type="term" value="C:dynein complex"/>
    <property type="evidence" value="ECO:0007669"/>
    <property type="project" value="UniProtKB-KW"/>
</dbReference>
<organism evidence="6 7">
    <name type="scientific">Papilio machaon</name>
    <name type="common">Old World swallowtail butterfly</name>
    <dbReference type="NCBI Taxonomy" id="76193"/>
    <lineage>
        <taxon>Eukaryota</taxon>
        <taxon>Metazoa</taxon>
        <taxon>Ecdysozoa</taxon>
        <taxon>Arthropoda</taxon>
        <taxon>Hexapoda</taxon>
        <taxon>Insecta</taxon>
        <taxon>Pterygota</taxon>
        <taxon>Neoptera</taxon>
        <taxon>Endopterygota</taxon>
        <taxon>Lepidoptera</taxon>
        <taxon>Glossata</taxon>
        <taxon>Ditrysia</taxon>
        <taxon>Papilionoidea</taxon>
        <taxon>Papilionidae</taxon>
        <taxon>Papilioninae</taxon>
        <taxon>Papilio</taxon>
    </lineage>
</organism>
<dbReference type="GO" id="GO:0007017">
    <property type="term" value="P:microtubule-based process"/>
    <property type="evidence" value="ECO:0007669"/>
    <property type="project" value="InterPro"/>
</dbReference>
<accession>A0A0N0PEG8</accession>
<comment type="similarity">
    <text evidence="2">Belongs to the dynactin subunit 2 family.</text>
</comment>
<dbReference type="InParanoid" id="A0A0N0PEG8"/>
<dbReference type="Pfam" id="PF04912">
    <property type="entry name" value="Dynamitin"/>
    <property type="match status" value="2"/>
</dbReference>
<feature type="region of interest" description="Disordered" evidence="5">
    <location>
        <begin position="1"/>
        <end position="40"/>
    </location>
</feature>
<evidence type="ECO:0000313" key="6">
    <source>
        <dbReference type="EMBL" id="KPJ19954.1"/>
    </source>
</evidence>
<proteinExistence type="inferred from homology"/>
<protein>
    <submittedName>
        <fullName evidence="6">Putative dynactin subunit 2</fullName>
    </submittedName>
</protein>
<reference evidence="6 7" key="1">
    <citation type="journal article" date="2015" name="Nat. Commun.">
        <title>Outbred genome sequencing and CRISPR/Cas9 gene editing in butterflies.</title>
        <authorList>
            <person name="Li X."/>
            <person name="Fan D."/>
            <person name="Zhang W."/>
            <person name="Liu G."/>
            <person name="Zhang L."/>
            <person name="Zhao L."/>
            <person name="Fang X."/>
            <person name="Chen L."/>
            <person name="Dong Y."/>
            <person name="Chen Y."/>
            <person name="Ding Y."/>
            <person name="Zhao R."/>
            <person name="Feng M."/>
            <person name="Zhu Y."/>
            <person name="Feng Y."/>
            <person name="Jiang X."/>
            <person name="Zhu D."/>
            <person name="Xiang H."/>
            <person name="Feng X."/>
            <person name="Li S."/>
            <person name="Wang J."/>
            <person name="Zhang G."/>
            <person name="Kronforst M.R."/>
            <person name="Wang W."/>
        </authorList>
    </citation>
    <scope>NUCLEOTIDE SEQUENCE [LARGE SCALE GENOMIC DNA]</scope>
    <source>
        <strain evidence="6">Ya'a_city_454_Pm</strain>
        <tissue evidence="6">Whole body</tissue>
    </source>
</reference>
<dbReference type="FunCoup" id="A0A0N0PEG8">
    <property type="interactions" value="1238"/>
</dbReference>
<evidence type="ECO:0000256" key="3">
    <source>
        <dbReference type="ARBA" id="ARBA00022490"/>
    </source>
</evidence>
<sequence length="331" mass="36888">MADPKYENLPGIAYDQPDVYETGDLPEADQPEPFEEEENESIEQLHLSVKDSFNKFKGKFLTGNVDFSDRLSRKTRIGYRAGEWELAAEGEPETALERYNRLRCEFSELLEQVTEQRDKATESEKDEHIKLAAHINSTKKLLEELKLEEGEQIDPKAEKLKLHKLEQAAGVRDEEAFRKLQIATGEATLCGAAATLAARAALLRPAELAAADARLAALLANLDTLRAALKPANPELEAKVNELHKLLQQVDGVSHAEILERIEALEALHNHAKNFGKSLAELETLQSTVASGVHNNKELLQGVQEVFAHNVDNLHKEIRKLDERISKLAAA</sequence>
<dbReference type="EMBL" id="KQ459784">
    <property type="protein sequence ID" value="KPJ19954.1"/>
    <property type="molecule type" value="Genomic_DNA"/>
</dbReference>
<keyword evidence="3" id="KW-0963">Cytoplasm</keyword>
<name>A0A0N0PEG8_PAPMA</name>